<evidence type="ECO:0000313" key="1">
    <source>
        <dbReference type="EnsemblProtists" id="EOD15165"/>
    </source>
</evidence>
<dbReference type="GeneID" id="17261315"/>
<dbReference type="HOGENOM" id="CLU_578017_0_0_1"/>
<dbReference type="KEGG" id="ehx:EMIHUDRAFT_234428"/>
<accession>A0A0D3IV80</accession>
<dbReference type="KEGG" id="ehx:EMIHUDRAFT_246002"/>
<dbReference type="AlphaFoldDB" id="A0A0D3IV80"/>
<reference evidence="2" key="1">
    <citation type="journal article" date="2013" name="Nature">
        <title>Pan genome of the phytoplankton Emiliania underpins its global distribution.</title>
        <authorList>
            <person name="Read B.A."/>
            <person name="Kegel J."/>
            <person name="Klute M.J."/>
            <person name="Kuo A."/>
            <person name="Lefebvre S.C."/>
            <person name="Maumus F."/>
            <person name="Mayer C."/>
            <person name="Miller J."/>
            <person name="Monier A."/>
            <person name="Salamov A."/>
            <person name="Young J."/>
            <person name="Aguilar M."/>
            <person name="Claverie J.M."/>
            <person name="Frickenhaus S."/>
            <person name="Gonzalez K."/>
            <person name="Herman E.K."/>
            <person name="Lin Y.C."/>
            <person name="Napier J."/>
            <person name="Ogata H."/>
            <person name="Sarno A.F."/>
            <person name="Shmutz J."/>
            <person name="Schroeder D."/>
            <person name="de Vargas C."/>
            <person name="Verret F."/>
            <person name="von Dassow P."/>
            <person name="Valentin K."/>
            <person name="Van de Peer Y."/>
            <person name="Wheeler G."/>
            <person name="Dacks J.B."/>
            <person name="Delwiche C.F."/>
            <person name="Dyhrman S.T."/>
            <person name="Glockner G."/>
            <person name="John U."/>
            <person name="Richards T."/>
            <person name="Worden A.Z."/>
            <person name="Zhang X."/>
            <person name="Grigoriev I.V."/>
            <person name="Allen A.E."/>
            <person name="Bidle K."/>
            <person name="Borodovsky M."/>
            <person name="Bowler C."/>
            <person name="Brownlee C."/>
            <person name="Cock J.M."/>
            <person name="Elias M."/>
            <person name="Gladyshev V.N."/>
            <person name="Groth M."/>
            <person name="Guda C."/>
            <person name="Hadaegh A."/>
            <person name="Iglesias-Rodriguez M.D."/>
            <person name="Jenkins J."/>
            <person name="Jones B.M."/>
            <person name="Lawson T."/>
            <person name="Leese F."/>
            <person name="Lindquist E."/>
            <person name="Lobanov A."/>
            <person name="Lomsadze A."/>
            <person name="Malik S.B."/>
            <person name="Marsh M.E."/>
            <person name="Mackinder L."/>
            <person name="Mock T."/>
            <person name="Mueller-Roeber B."/>
            <person name="Pagarete A."/>
            <person name="Parker M."/>
            <person name="Probert I."/>
            <person name="Quesneville H."/>
            <person name="Raines C."/>
            <person name="Rensing S.A."/>
            <person name="Riano-Pachon D.M."/>
            <person name="Richier S."/>
            <person name="Rokitta S."/>
            <person name="Shiraiwa Y."/>
            <person name="Soanes D.M."/>
            <person name="van der Giezen M."/>
            <person name="Wahlund T.M."/>
            <person name="Williams B."/>
            <person name="Wilson W."/>
            <person name="Wolfe G."/>
            <person name="Wurch L.L."/>
        </authorList>
    </citation>
    <scope>NUCLEOTIDE SEQUENCE</scope>
</reference>
<reference evidence="1" key="2">
    <citation type="submission" date="2024-10" db="UniProtKB">
        <authorList>
            <consortium name="EnsemblProtists"/>
        </authorList>
    </citation>
    <scope>IDENTIFICATION</scope>
</reference>
<protein>
    <submittedName>
        <fullName evidence="1">Uncharacterized protein</fullName>
    </submittedName>
</protein>
<dbReference type="EnsemblProtists" id="EOD15165">
    <property type="protein sequence ID" value="EOD15165"/>
    <property type="gene ID" value="EMIHUDRAFT_246002"/>
</dbReference>
<proteinExistence type="predicted"/>
<organism evidence="1 2">
    <name type="scientific">Emiliania huxleyi (strain CCMP1516)</name>
    <dbReference type="NCBI Taxonomy" id="280463"/>
    <lineage>
        <taxon>Eukaryota</taxon>
        <taxon>Haptista</taxon>
        <taxon>Haptophyta</taxon>
        <taxon>Prymnesiophyceae</taxon>
        <taxon>Isochrysidales</taxon>
        <taxon>Noelaerhabdaceae</taxon>
        <taxon>Emiliania</taxon>
    </lineage>
</organism>
<name>A0A0D3IV80_EMIH1</name>
<dbReference type="EnsemblProtists" id="EOD28903">
    <property type="protein sequence ID" value="EOD28903"/>
    <property type="gene ID" value="EMIHUDRAFT_234428"/>
</dbReference>
<evidence type="ECO:0000313" key="2">
    <source>
        <dbReference type="Proteomes" id="UP000013827"/>
    </source>
</evidence>
<keyword evidence="2" id="KW-1185">Reference proteome</keyword>
<dbReference type="Proteomes" id="UP000013827">
    <property type="component" value="Unassembled WGS sequence"/>
</dbReference>
<dbReference type="PaxDb" id="2903-EOD15165"/>
<dbReference type="RefSeq" id="XP_005767594.1">
    <property type="nucleotide sequence ID" value="XM_005767537.1"/>
</dbReference>
<dbReference type="GeneID" id="17274448"/>
<sequence length="473" mass="49544">MCTAGDVLASLERCDGSAAPASCAAWTDQRVWPSGAGLPLKPADCAARLMQDWLCALPTVPVGPLPPVLRGYDSLQFGDFGDTPPTISKFLARWALMLYVSSTAEVPYRYVLPTSRASSWAWLPGGPHAARQREADWLVADVCARHVPSTEAGAAGLAEAIMARARGEPPAGRSRRVAASGREPYRRRLLRGGATWAGLWWAGLLQGRVLTAMGPRAAALREAALARIDEVGGAAVSSRLLRPRDCSIRVGLHVRRGDACQRWAAPADGAVDPEGDCGTAVGRPCYATSHYLHAVRSLARAHQARSRSHAGGAASANGEGCVTTILLASDSPSVALELAAAAAASRDLRLLWVNIRRGADWGGTAELSNLGLGAAAAEANFIERRNSRGLLNRSAVLGAALADISLLATAHAFVGTAASWLSRLALLCVIGQSGSVPPFALVDRPMAELWHTTKGGALCPPHGAARARSGPRQ</sequence>
<dbReference type="RefSeq" id="XP_005781332.1">
    <property type="nucleotide sequence ID" value="XM_005781275.1"/>
</dbReference>